<sequence length="914" mass="98287">MVALVNMINGASLDSYGTDMLDVFCSDKDRLMGCFKSSGDVCPESVVDMMDAQLQIGTVGCVALECAKKIISCGSDVADKFRMGMSTSPDMYMLMGTGSMQDICRASPNLKMCIKGAETECTSTVTNTWITILDSMKPACDMLPCNNAMSACFGADNYYLMINPTFDVATLHNICSVIDDMDKCLQRITACPKDVVDWMSSTMTTYHGLCKTTADCTKSVADCIGDTANPFLGAVASGKVQVDTLEKVCPVLKSRVSLCLEQSTTCPPSFANQYKESVEIFATMGCTYMACAKKYEKCVGDVAKVLVSGSDFGAGALEQVCAERDTILKCLAELTPECPSDYVQMQNEILHGYLGMGCSFVPCIRKLQDCHLSMFEGVDIRHLNPASLVVFCTNVVIAKTCVAALVPECPAELTDPAQEPMKIWANACSTVACTNELAGCFGQHGYNLMNPTFDAVTLTNACSDVNNINTCVQQITTCPAEFLKPYVNAGNSYQTTCREIAACTESLQKCAGDSASVFQSPVGVGVAMLEKTCASENLLTTCIAKLPTCPSEFVAMYVSTMAYVKVGCSFTACMKKVEACSGKATEIFMSGTDYAAGGLEQICKQNTSISNCLTKMADVCPSSAVEVKLMTLAMTLQSCPYVPCAKKIQACGIPMFSGIELTTFDEDSLISFCKNVRKVERCLNWITSDVCSASVSEQWEGPLKTWADKCGDIGKYPDVESRPTTGGKKVAIVLKLELKWNPEMEDLESEANKPFVAELKNSLTEIYKETEGFKEVKIVRLFKSSVGVEHTVEYEQDLSTKDLAVVAATLKAALAKNGDALAVGNKTFAAAGTPEMLFGIAVVLGDLCDLYTKYTQCQNGGSCYSSTTEARCVCTYGYRGDYCNVGSGQSTTLPTMTAIVTSIIGSVLLAKMYV</sequence>
<evidence type="ECO:0000313" key="3">
    <source>
        <dbReference type="EMBL" id="KAK2183902.1"/>
    </source>
</evidence>
<evidence type="ECO:0000313" key="4">
    <source>
        <dbReference type="Proteomes" id="UP001209878"/>
    </source>
</evidence>
<dbReference type="EMBL" id="JAODUO010000291">
    <property type="protein sequence ID" value="KAK2183902.1"/>
    <property type="molecule type" value="Genomic_DNA"/>
</dbReference>
<dbReference type="InterPro" id="IPR000742">
    <property type="entry name" value="EGF"/>
</dbReference>
<evidence type="ECO:0000256" key="1">
    <source>
        <dbReference type="PROSITE-ProRule" id="PRU00076"/>
    </source>
</evidence>
<dbReference type="SUPFAM" id="SSF57196">
    <property type="entry name" value="EGF/Laminin"/>
    <property type="match status" value="1"/>
</dbReference>
<dbReference type="PROSITE" id="PS00022">
    <property type="entry name" value="EGF_1"/>
    <property type="match status" value="1"/>
</dbReference>
<keyword evidence="4" id="KW-1185">Reference proteome</keyword>
<dbReference type="Proteomes" id="UP001209878">
    <property type="component" value="Unassembled WGS sequence"/>
</dbReference>
<keyword evidence="1" id="KW-1015">Disulfide bond</keyword>
<proteinExistence type="predicted"/>
<accession>A0AAD9UBS8</accession>
<feature type="domain" description="EGF-like" evidence="2">
    <location>
        <begin position="844"/>
        <end position="884"/>
    </location>
</feature>
<dbReference type="AlphaFoldDB" id="A0AAD9UBS8"/>
<keyword evidence="1" id="KW-0245">EGF-like domain</keyword>
<comment type="caution">
    <text evidence="1">Lacks conserved residue(s) required for the propagation of feature annotation.</text>
</comment>
<gene>
    <name evidence="3" type="ORF">NP493_292g00001</name>
</gene>
<comment type="caution">
    <text evidence="3">The sequence shown here is derived from an EMBL/GenBank/DDBJ whole genome shotgun (WGS) entry which is preliminary data.</text>
</comment>
<feature type="disulfide bond" evidence="1">
    <location>
        <begin position="874"/>
        <end position="883"/>
    </location>
</feature>
<protein>
    <recommendedName>
        <fullName evidence="2">EGF-like domain-containing protein</fullName>
    </recommendedName>
</protein>
<organism evidence="3 4">
    <name type="scientific">Ridgeia piscesae</name>
    <name type="common">Tubeworm</name>
    <dbReference type="NCBI Taxonomy" id="27915"/>
    <lineage>
        <taxon>Eukaryota</taxon>
        <taxon>Metazoa</taxon>
        <taxon>Spiralia</taxon>
        <taxon>Lophotrochozoa</taxon>
        <taxon>Annelida</taxon>
        <taxon>Polychaeta</taxon>
        <taxon>Sedentaria</taxon>
        <taxon>Canalipalpata</taxon>
        <taxon>Sabellida</taxon>
        <taxon>Siboglinidae</taxon>
        <taxon>Ridgeia</taxon>
    </lineage>
</organism>
<dbReference type="PROSITE" id="PS01186">
    <property type="entry name" value="EGF_2"/>
    <property type="match status" value="1"/>
</dbReference>
<name>A0AAD9UBS8_RIDPI</name>
<evidence type="ECO:0000259" key="2">
    <source>
        <dbReference type="PROSITE" id="PS50026"/>
    </source>
</evidence>
<reference evidence="3" key="1">
    <citation type="journal article" date="2023" name="Mol. Biol. Evol.">
        <title>Third-Generation Sequencing Reveals the Adaptive Role of the Epigenome in Three Deep-Sea Polychaetes.</title>
        <authorList>
            <person name="Perez M."/>
            <person name="Aroh O."/>
            <person name="Sun Y."/>
            <person name="Lan Y."/>
            <person name="Juniper S.K."/>
            <person name="Young C.R."/>
            <person name="Angers B."/>
            <person name="Qian P.Y."/>
        </authorList>
    </citation>
    <scope>NUCLEOTIDE SEQUENCE</scope>
    <source>
        <strain evidence="3">R07B-5</strain>
    </source>
</reference>
<dbReference type="PROSITE" id="PS50026">
    <property type="entry name" value="EGF_3"/>
    <property type="match status" value="1"/>
</dbReference>